<comment type="caution">
    <text evidence="2">The sequence shown here is derived from an EMBL/GenBank/DDBJ whole genome shotgun (WGS) entry which is preliminary data.</text>
</comment>
<name>A0A815BGF7_9BILA</name>
<dbReference type="InterPro" id="IPR029071">
    <property type="entry name" value="Ubiquitin-like_domsf"/>
</dbReference>
<sequence length="697" mass="80704">MRIRITTCTGLGREYDFDVDPSIIIRELKKSAGEKAGYSDPEMLWLVFDREILYDEATLEDYDIQAGSVLELVDRTQLYRNFGVFIGVKFVDVCDNQALEKIGWSTTAPRWRRARRGLCLEGLCENKKCEAYNSTVIMPVGYKKVDMLDKSLYTITKCPICKEYVTPVTCGFNNCWWRYEGMQNCKNGPPKQCSGDWTEVGNAYHRFNEYQGETVSWRNLILEAVETRSAEILNKMPKDSSKTALDIVPTNTQTMQTASRPSAVHVAAIPPKNDRYSSQNDESEVERFAQPDKHWCPWRSGSCSNTLEIKGQGTVEIMQRKSVPFELKLSNKKDASDQNAYSIILSVNQNEVKLSTSTGQSYTSTDTIYTLQSEGEHWRRYWISLFSIARNVKYGIGEVRPSFSVFDIELPENESQLMREIYYLHFKVNNNDQMLSELKNLKEDFRIFIGTGPVLHELALFVIPQEEYTLEHTTCHTAISELKLERPLRDLYLSVKNFKLNTNEFPDLTDVIERSIKNPRGWCYKKLKEKAERFGKPNPKATYLRLTVGEQIGNAPGHNYVIEVWPPGHHSPIHNHSNAYAIIRVLSGEILARLYPALTLNVNQYKPIEQICHEGRVTWLSPNLNQTHQLKHVDLYGKPCITIQCYMYGRDDRVHYEYFDYLSNDERSIGHFDPKSDMDFHEFKERMRQEKQNIFQN</sequence>
<dbReference type="Pfam" id="PF00240">
    <property type="entry name" value="ubiquitin"/>
    <property type="match status" value="1"/>
</dbReference>
<dbReference type="Gene3D" id="3.10.20.90">
    <property type="entry name" value="Phosphatidylinositol 3-kinase Catalytic Subunit, Chain A, domain 1"/>
    <property type="match status" value="1"/>
</dbReference>
<dbReference type="Proteomes" id="UP000663844">
    <property type="component" value="Unassembled WGS sequence"/>
</dbReference>
<evidence type="ECO:0000313" key="4">
    <source>
        <dbReference type="Proteomes" id="UP000663845"/>
    </source>
</evidence>
<dbReference type="GO" id="GO:0042412">
    <property type="term" value="P:taurine biosynthetic process"/>
    <property type="evidence" value="ECO:0007669"/>
    <property type="project" value="UniProtKB-UniPathway"/>
</dbReference>
<evidence type="ECO:0000313" key="2">
    <source>
        <dbReference type="EMBL" id="CAF1270002.1"/>
    </source>
</evidence>
<dbReference type="EMBL" id="CAJOAZ010000956">
    <property type="protein sequence ID" value="CAF3740869.1"/>
    <property type="molecule type" value="Genomic_DNA"/>
</dbReference>
<reference evidence="2" key="1">
    <citation type="submission" date="2021-02" db="EMBL/GenBank/DDBJ databases">
        <authorList>
            <person name="Nowell W R."/>
        </authorList>
    </citation>
    <scope>NUCLEOTIDE SEQUENCE</scope>
</reference>
<organism evidence="2 4">
    <name type="scientific">Adineta steineri</name>
    <dbReference type="NCBI Taxonomy" id="433720"/>
    <lineage>
        <taxon>Eukaryota</taxon>
        <taxon>Metazoa</taxon>
        <taxon>Spiralia</taxon>
        <taxon>Gnathifera</taxon>
        <taxon>Rotifera</taxon>
        <taxon>Eurotatoria</taxon>
        <taxon>Bdelloidea</taxon>
        <taxon>Adinetida</taxon>
        <taxon>Adinetidae</taxon>
        <taxon>Adineta</taxon>
    </lineage>
</organism>
<gene>
    <name evidence="2" type="ORF">JYZ213_LOCUS30640</name>
    <name evidence="3" type="ORF">OXD698_LOCUS14871</name>
</gene>
<dbReference type="InterPro" id="IPR000626">
    <property type="entry name" value="Ubiquitin-like_dom"/>
</dbReference>
<proteinExistence type="predicted"/>
<dbReference type="EMBL" id="CAJNOG010000494">
    <property type="protein sequence ID" value="CAF1270002.1"/>
    <property type="molecule type" value="Genomic_DNA"/>
</dbReference>
<dbReference type="Gene3D" id="2.60.120.10">
    <property type="entry name" value="Jelly Rolls"/>
    <property type="match status" value="1"/>
</dbReference>
<evidence type="ECO:0000313" key="3">
    <source>
        <dbReference type="EMBL" id="CAF3740869.1"/>
    </source>
</evidence>
<dbReference type="SUPFAM" id="SSF54236">
    <property type="entry name" value="Ubiquitin-like"/>
    <property type="match status" value="1"/>
</dbReference>
<evidence type="ECO:0000259" key="1">
    <source>
        <dbReference type="PROSITE" id="PS50053"/>
    </source>
</evidence>
<dbReference type="CDD" id="cd17039">
    <property type="entry name" value="Ubl_ubiquitin_like"/>
    <property type="match status" value="1"/>
</dbReference>
<accession>A0A815BGF7</accession>
<feature type="domain" description="Ubiquitin-like" evidence="1">
    <location>
        <begin position="1"/>
        <end position="75"/>
    </location>
</feature>
<dbReference type="UniPathway" id="UPA00012">
    <property type="reaction ID" value="UER00537"/>
</dbReference>
<dbReference type="Proteomes" id="UP000663845">
    <property type="component" value="Unassembled WGS sequence"/>
</dbReference>
<protein>
    <recommendedName>
        <fullName evidence="1">Ubiquitin-like domain-containing protein</fullName>
    </recommendedName>
</protein>
<dbReference type="InterPro" id="IPR014710">
    <property type="entry name" value="RmlC-like_jellyroll"/>
</dbReference>
<dbReference type="AlphaFoldDB" id="A0A815BGF7"/>
<dbReference type="InterPro" id="IPR011051">
    <property type="entry name" value="RmlC_Cupin_sf"/>
</dbReference>
<dbReference type="SUPFAM" id="SSF51182">
    <property type="entry name" value="RmlC-like cupins"/>
    <property type="match status" value="1"/>
</dbReference>
<dbReference type="SMART" id="SM00213">
    <property type="entry name" value="UBQ"/>
    <property type="match status" value="1"/>
</dbReference>
<dbReference type="PROSITE" id="PS50053">
    <property type="entry name" value="UBIQUITIN_2"/>
    <property type="match status" value="1"/>
</dbReference>